<comment type="caution">
    <text evidence="3">The sequence shown here is derived from an EMBL/GenBank/DDBJ whole genome shotgun (WGS) entry which is preliminary data.</text>
</comment>
<reference evidence="3" key="1">
    <citation type="journal article" date="2023" name="PLoS Negl. Trop. Dis.">
        <title>A genome sequence for Biomphalaria pfeifferi, the major vector snail for the human-infecting parasite Schistosoma mansoni.</title>
        <authorList>
            <person name="Bu L."/>
            <person name="Lu L."/>
            <person name="Laidemitt M.R."/>
            <person name="Zhang S.M."/>
            <person name="Mutuku M."/>
            <person name="Mkoji G."/>
            <person name="Steinauer M."/>
            <person name="Loker E.S."/>
        </authorList>
    </citation>
    <scope>NUCLEOTIDE SEQUENCE</scope>
    <source>
        <strain evidence="3">KasaAsao</strain>
    </source>
</reference>
<organism evidence="3 4">
    <name type="scientific">Biomphalaria pfeifferi</name>
    <name type="common">Bloodfluke planorb</name>
    <name type="synonym">Freshwater snail</name>
    <dbReference type="NCBI Taxonomy" id="112525"/>
    <lineage>
        <taxon>Eukaryota</taxon>
        <taxon>Metazoa</taxon>
        <taxon>Spiralia</taxon>
        <taxon>Lophotrochozoa</taxon>
        <taxon>Mollusca</taxon>
        <taxon>Gastropoda</taxon>
        <taxon>Heterobranchia</taxon>
        <taxon>Euthyneura</taxon>
        <taxon>Panpulmonata</taxon>
        <taxon>Hygrophila</taxon>
        <taxon>Lymnaeoidea</taxon>
        <taxon>Planorbidae</taxon>
        <taxon>Biomphalaria</taxon>
    </lineage>
</organism>
<evidence type="ECO:0000256" key="2">
    <source>
        <dbReference type="SAM" id="SignalP"/>
    </source>
</evidence>
<evidence type="ECO:0000256" key="1">
    <source>
        <dbReference type="SAM" id="Phobius"/>
    </source>
</evidence>
<name>A0AAD8BXR4_BIOPF</name>
<keyword evidence="1" id="KW-0812">Transmembrane</keyword>
<evidence type="ECO:0000313" key="3">
    <source>
        <dbReference type="EMBL" id="KAK0062590.1"/>
    </source>
</evidence>
<keyword evidence="4" id="KW-1185">Reference proteome</keyword>
<reference evidence="3" key="2">
    <citation type="submission" date="2023-04" db="EMBL/GenBank/DDBJ databases">
        <authorList>
            <person name="Bu L."/>
            <person name="Lu L."/>
            <person name="Laidemitt M.R."/>
            <person name="Zhang S.M."/>
            <person name="Mutuku M."/>
            <person name="Mkoji G."/>
            <person name="Steinauer M."/>
            <person name="Loker E.S."/>
        </authorList>
    </citation>
    <scope>NUCLEOTIDE SEQUENCE</scope>
    <source>
        <strain evidence="3">KasaAsao</strain>
        <tissue evidence="3">Whole Snail</tissue>
    </source>
</reference>
<evidence type="ECO:0000313" key="4">
    <source>
        <dbReference type="Proteomes" id="UP001233172"/>
    </source>
</evidence>
<keyword evidence="1" id="KW-0472">Membrane</keyword>
<protein>
    <recommendedName>
        <fullName evidence="5">Transmembrane protein</fullName>
    </recommendedName>
</protein>
<evidence type="ECO:0008006" key="5">
    <source>
        <dbReference type="Google" id="ProtNLM"/>
    </source>
</evidence>
<feature type="signal peptide" evidence="2">
    <location>
        <begin position="1"/>
        <end position="20"/>
    </location>
</feature>
<feature type="chain" id="PRO_5042280178" description="Transmembrane protein" evidence="2">
    <location>
        <begin position="21"/>
        <end position="454"/>
    </location>
</feature>
<gene>
    <name evidence="3" type="ORF">Bpfe_007795</name>
</gene>
<keyword evidence="2" id="KW-0732">Signal</keyword>
<proteinExistence type="predicted"/>
<dbReference type="Proteomes" id="UP001233172">
    <property type="component" value="Unassembled WGS sequence"/>
</dbReference>
<dbReference type="AlphaFoldDB" id="A0AAD8BXR4"/>
<keyword evidence="1" id="KW-1133">Transmembrane helix</keyword>
<sequence length="454" mass="48398">MTQRMLYVALVLGLLGQVVSEDAKTALASTSLKCQSRVAGCKASNNNVQILYTSLKYCEAIRYSTPSFASLTCLVVDSGCTLTEYFRVRNAACGTSSTTGMDTNENVGIALVSSSQQCRSQVSNCISWDTTVEILYTSLKYCEAIRYSTPSFASLTCLVVDSGCTLTEYFRVRNAACGTSSTTGMDTNENVGIALVLSSQQCRSQVSNCISSDTTVKNLYASSKYCEALQYSASSVTAQSCLVGSSGCTQSEYDSVKRAACTASSTTGMDTDQNVGIALASTSLKCQSRVAGCKASNNNVQILYTSLKYCEAIRYSTPSFASLTCLVVDSGCTLTEYFRVRNAACGTSSTTGMDTDENVGIALVSSSQQCRLQVSNCISSDTTVKNLYASSIFCEILQYSASSVTAQSCLVGSSGCTQSEYDSLKRAACTASYLIVGTLSMFLCSLIYLFTHFF</sequence>
<accession>A0AAD8BXR4</accession>
<dbReference type="EMBL" id="JASAOG010000024">
    <property type="protein sequence ID" value="KAK0062590.1"/>
    <property type="molecule type" value="Genomic_DNA"/>
</dbReference>
<feature type="transmembrane region" description="Helical" evidence="1">
    <location>
        <begin position="431"/>
        <end position="450"/>
    </location>
</feature>